<accession>A0ABP0U2F4</accession>
<dbReference type="EMBL" id="OZ019910">
    <property type="protein sequence ID" value="CAK9210787.1"/>
    <property type="molecule type" value="Genomic_DNA"/>
</dbReference>
<proteinExistence type="predicted"/>
<evidence type="ECO:0000313" key="2">
    <source>
        <dbReference type="Proteomes" id="UP001497512"/>
    </source>
</evidence>
<gene>
    <name evidence="1" type="ORF">CSSPTR1EN2_LOCUS10334</name>
</gene>
<dbReference type="Proteomes" id="UP001497512">
    <property type="component" value="Chromosome 18"/>
</dbReference>
<reference evidence="1" key="1">
    <citation type="submission" date="2024-02" db="EMBL/GenBank/DDBJ databases">
        <authorList>
            <consortium name="ELIXIR-Norway"/>
            <consortium name="Elixir Norway"/>
        </authorList>
    </citation>
    <scope>NUCLEOTIDE SEQUENCE</scope>
</reference>
<organism evidence="1 2">
    <name type="scientific">Sphagnum troendelagicum</name>
    <dbReference type="NCBI Taxonomy" id="128251"/>
    <lineage>
        <taxon>Eukaryota</taxon>
        <taxon>Viridiplantae</taxon>
        <taxon>Streptophyta</taxon>
        <taxon>Embryophyta</taxon>
        <taxon>Bryophyta</taxon>
        <taxon>Sphagnophytina</taxon>
        <taxon>Sphagnopsida</taxon>
        <taxon>Sphagnales</taxon>
        <taxon>Sphagnaceae</taxon>
        <taxon>Sphagnum</taxon>
    </lineage>
</organism>
<name>A0ABP0U2F4_9BRYO</name>
<sequence>MNTYRLTNTSHTEVALGLPLLSLPNSFGASRHELFLFDDSEVAARLQDTDDAAVVAHASKIAKLLRATDISYL</sequence>
<evidence type="ECO:0000313" key="1">
    <source>
        <dbReference type="EMBL" id="CAK9210787.1"/>
    </source>
</evidence>
<keyword evidence="2" id="KW-1185">Reference proteome</keyword>
<protein>
    <submittedName>
        <fullName evidence="1">Uncharacterized protein</fullName>
    </submittedName>
</protein>